<protein>
    <submittedName>
        <fullName evidence="1">Phosphatidylserine/phosphatidylglycerophosphate/ cardiolipin synthase-like enzyme</fullName>
    </submittedName>
</protein>
<comment type="caution">
    <text evidence="1">The sequence shown here is derived from an EMBL/GenBank/DDBJ whole genome shotgun (WGS) entry which is preliminary data.</text>
</comment>
<sequence>MARITRAWQAEDVPDRGEPERWLLTAGERGNPRTRVDDLHPGAVAWSTGNLVRPLVHGATYFAELVERIEATGPGDLVLFTDWQGDADQRLTDDPDSTVLEVLGRADERGVDVRGLVWRSHSDVTGFTARQNANLGRALQRRGAEAILDMRVRVGGSHHQKLVVVRHGDDPSRDIAFVGGIDLAHSRRDTRGHPGDPQPVPGIPEEYGARPPWHDVQAAVTGPAVHDVETTFRERWEDPTSLRHSPIILLRDRLRGLDTTPDPLPPQAPPPPPVPGGTHAVQLLRTYPDLRGGRDYAFAHGGERSVARGYTKALEQARRLVYVEDQYLWGDHVGRVFAEALTAHPDLHVVVIVPLHPDVTGLNRLAQREGRRRAMEPMHRVAPDRVAVYGLENDEGTPIYVHAKTCVIDDTWTTIGSDNFNRRSWTHDSELSVVVVDEAGDYARRLRLALAAEHLGRGADDPMEDCMDPAAMFAVLARAAADLDAWYAGGRVGPRPPGRLRRLRPPRLGRAARALASAPYLLLHDPDGRPRELRRRGEY</sequence>
<proteinExistence type="predicted"/>
<dbReference type="EMBL" id="JAVIZJ010000006">
    <property type="protein sequence ID" value="MDR6210782.1"/>
    <property type="molecule type" value="Genomic_DNA"/>
</dbReference>
<evidence type="ECO:0000313" key="2">
    <source>
        <dbReference type="Proteomes" id="UP001261666"/>
    </source>
</evidence>
<evidence type="ECO:0000313" key="1">
    <source>
        <dbReference type="EMBL" id="MDR6210782.1"/>
    </source>
</evidence>
<dbReference type="Proteomes" id="UP001261666">
    <property type="component" value="Unassembled WGS sequence"/>
</dbReference>
<name>A0ACC6IJ96_9ACTN</name>
<keyword evidence="2" id="KW-1185">Reference proteome</keyword>
<organism evidence="1 2">
    <name type="scientific">Nocardioides zeae</name>
    <dbReference type="NCBI Taxonomy" id="1457234"/>
    <lineage>
        <taxon>Bacteria</taxon>
        <taxon>Bacillati</taxon>
        <taxon>Actinomycetota</taxon>
        <taxon>Actinomycetes</taxon>
        <taxon>Propionibacteriales</taxon>
        <taxon>Nocardioidaceae</taxon>
        <taxon>Nocardioides</taxon>
    </lineage>
</organism>
<accession>A0ACC6IJ96</accession>
<gene>
    <name evidence="1" type="ORF">QE364_002497</name>
</gene>
<reference evidence="1" key="1">
    <citation type="submission" date="2023-08" db="EMBL/GenBank/DDBJ databases">
        <title>Functional and genomic diversity of the sorghum phyllosphere microbiome.</title>
        <authorList>
            <person name="Shade A."/>
        </authorList>
    </citation>
    <scope>NUCLEOTIDE SEQUENCE</scope>
    <source>
        <strain evidence="1">SORGH_AS_0885</strain>
    </source>
</reference>